<dbReference type="RefSeq" id="WP_288197968.1">
    <property type="nucleotide sequence ID" value="NZ_LT608334.1"/>
</dbReference>
<dbReference type="SUPFAM" id="SSF52172">
    <property type="entry name" value="CheY-like"/>
    <property type="match status" value="1"/>
</dbReference>
<keyword evidence="1 4" id="KW-0597">Phosphoprotein</keyword>
<dbReference type="InterPro" id="IPR050595">
    <property type="entry name" value="Bact_response_regulator"/>
</dbReference>
<reference evidence="6" key="1">
    <citation type="submission" date="2016-08" db="EMBL/GenBank/DDBJ databases">
        <authorList>
            <person name="Seilhamer J.J."/>
        </authorList>
    </citation>
    <scope>NUCLEOTIDE SEQUENCE</scope>
    <source>
        <strain evidence="6">86</strain>
    </source>
</reference>
<evidence type="ECO:0000259" key="5">
    <source>
        <dbReference type="PROSITE" id="PS50110"/>
    </source>
</evidence>
<evidence type="ECO:0000256" key="3">
    <source>
        <dbReference type="ARBA" id="ARBA00023163"/>
    </source>
</evidence>
<gene>
    <name evidence="6" type="ORF">KL86PLE_60534</name>
</gene>
<dbReference type="PANTHER" id="PTHR44591:SF3">
    <property type="entry name" value="RESPONSE REGULATORY DOMAIN-CONTAINING PROTEIN"/>
    <property type="match status" value="1"/>
</dbReference>
<evidence type="ECO:0000256" key="4">
    <source>
        <dbReference type="PROSITE-ProRule" id="PRU00169"/>
    </source>
</evidence>
<dbReference type="SMART" id="SM00448">
    <property type="entry name" value="REC"/>
    <property type="match status" value="1"/>
</dbReference>
<evidence type="ECO:0000313" key="6">
    <source>
        <dbReference type="EMBL" id="SCM78212.1"/>
    </source>
</evidence>
<dbReference type="Pfam" id="PF00072">
    <property type="entry name" value="Response_reg"/>
    <property type="match status" value="1"/>
</dbReference>
<feature type="modified residue" description="4-aspartylphosphate" evidence="4">
    <location>
        <position position="105"/>
    </location>
</feature>
<keyword evidence="3" id="KW-0804">Transcription</keyword>
<sequence>MPMRPSPASPSAGSGGAQAIIGGRRLVGHLLGRRAAAPTPAGDGDDDATAGEARPVALVVDDSPIARMLITSILESFEVDVFEAGGSAEAQAVVATCRPDVVIVDWTLRDETATDVLDALESRCAGGLPPVVMVSASARMPADLRATTTLRKPFSPRELYAALAAAFSGKRDGAAEA</sequence>
<dbReference type="AlphaFoldDB" id="A0A212LKZ0"/>
<dbReference type="GO" id="GO:0000160">
    <property type="term" value="P:phosphorelay signal transduction system"/>
    <property type="evidence" value="ECO:0007669"/>
    <property type="project" value="InterPro"/>
</dbReference>
<keyword evidence="2" id="KW-0805">Transcription regulation</keyword>
<evidence type="ECO:0000256" key="2">
    <source>
        <dbReference type="ARBA" id="ARBA00023015"/>
    </source>
</evidence>
<accession>A0A212LKZ0</accession>
<organism evidence="6">
    <name type="scientific">uncultured Pleomorphomonas sp</name>
    <dbReference type="NCBI Taxonomy" id="442121"/>
    <lineage>
        <taxon>Bacteria</taxon>
        <taxon>Pseudomonadati</taxon>
        <taxon>Pseudomonadota</taxon>
        <taxon>Alphaproteobacteria</taxon>
        <taxon>Hyphomicrobiales</taxon>
        <taxon>Pleomorphomonadaceae</taxon>
        <taxon>Pleomorphomonas</taxon>
        <taxon>environmental samples</taxon>
    </lineage>
</organism>
<dbReference type="PROSITE" id="PS50110">
    <property type="entry name" value="RESPONSE_REGULATORY"/>
    <property type="match status" value="1"/>
</dbReference>
<dbReference type="InterPro" id="IPR011006">
    <property type="entry name" value="CheY-like_superfamily"/>
</dbReference>
<dbReference type="EMBL" id="FMJD01000010">
    <property type="protein sequence ID" value="SCM78212.1"/>
    <property type="molecule type" value="Genomic_DNA"/>
</dbReference>
<protein>
    <recommendedName>
        <fullName evidence="5">Response regulatory domain-containing protein</fullName>
    </recommendedName>
</protein>
<dbReference type="CDD" id="cd00156">
    <property type="entry name" value="REC"/>
    <property type="match status" value="1"/>
</dbReference>
<proteinExistence type="predicted"/>
<feature type="domain" description="Response regulatory" evidence="5">
    <location>
        <begin position="56"/>
        <end position="167"/>
    </location>
</feature>
<name>A0A212LKZ0_9HYPH</name>
<dbReference type="InterPro" id="IPR001789">
    <property type="entry name" value="Sig_transdc_resp-reg_receiver"/>
</dbReference>
<dbReference type="PANTHER" id="PTHR44591">
    <property type="entry name" value="STRESS RESPONSE REGULATOR PROTEIN 1"/>
    <property type="match status" value="1"/>
</dbReference>
<dbReference type="Gene3D" id="3.40.50.2300">
    <property type="match status" value="1"/>
</dbReference>
<evidence type="ECO:0000256" key="1">
    <source>
        <dbReference type="ARBA" id="ARBA00022553"/>
    </source>
</evidence>